<dbReference type="FunFam" id="3.30.200.20:FF:000035">
    <property type="entry name" value="Serine/threonine protein kinase Stk1"/>
    <property type="match status" value="1"/>
</dbReference>
<evidence type="ECO:0000256" key="12">
    <source>
        <dbReference type="SAM" id="Phobius"/>
    </source>
</evidence>
<dbReference type="InterPro" id="IPR005543">
    <property type="entry name" value="PASTA_dom"/>
</dbReference>
<evidence type="ECO:0000256" key="2">
    <source>
        <dbReference type="ARBA" id="ARBA00022527"/>
    </source>
</evidence>
<feature type="domain" description="PASTA" evidence="14">
    <location>
        <begin position="357"/>
        <end position="420"/>
    </location>
</feature>
<keyword evidence="12" id="KW-1133">Transmembrane helix</keyword>
<dbReference type="Proteomes" id="UP000005143">
    <property type="component" value="Unassembled WGS sequence"/>
</dbReference>
<dbReference type="EMBL" id="AGUD01000013">
    <property type="protein sequence ID" value="EHN12666.1"/>
    <property type="molecule type" value="Genomic_DNA"/>
</dbReference>
<feature type="region of interest" description="Disordered" evidence="11">
    <location>
        <begin position="520"/>
        <end position="544"/>
    </location>
</feature>
<dbReference type="AlphaFoldDB" id="H0E0X6"/>
<dbReference type="RefSeq" id="WP_007570389.1">
    <property type="nucleotide sequence ID" value="NZ_AGUD01000013.1"/>
</dbReference>
<dbReference type="CDD" id="cd14014">
    <property type="entry name" value="STKc_PknB_like"/>
    <property type="match status" value="1"/>
</dbReference>
<feature type="domain" description="PASTA" evidence="14">
    <location>
        <begin position="421"/>
        <end position="490"/>
    </location>
</feature>
<name>H0E0X6_9ACTN</name>
<dbReference type="SMART" id="SM00220">
    <property type="entry name" value="S_TKc"/>
    <property type="match status" value="1"/>
</dbReference>
<dbReference type="FunFam" id="1.10.510.10:FF:000021">
    <property type="entry name" value="Serine/threonine protein kinase"/>
    <property type="match status" value="1"/>
</dbReference>
<proteinExistence type="predicted"/>
<keyword evidence="12" id="KW-0812">Transmembrane</keyword>
<dbReference type="Pfam" id="PF00069">
    <property type="entry name" value="Pkinase"/>
    <property type="match status" value="1"/>
</dbReference>
<evidence type="ECO:0000256" key="7">
    <source>
        <dbReference type="ARBA" id="ARBA00022840"/>
    </source>
</evidence>
<evidence type="ECO:0000256" key="1">
    <source>
        <dbReference type="ARBA" id="ARBA00012513"/>
    </source>
</evidence>
<keyword evidence="7 10" id="KW-0067">ATP-binding</keyword>
<evidence type="ECO:0000256" key="8">
    <source>
        <dbReference type="ARBA" id="ARBA00047899"/>
    </source>
</evidence>
<feature type="region of interest" description="Disordered" evidence="11">
    <location>
        <begin position="636"/>
        <end position="671"/>
    </location>
</feature>
<keyword evidence="2 15" id="KW-0723">Serine/threonine-protein kinase</keyword>
<dbReference type="PANTHER" id="PTHR43289:SF6">
    <property type="entry name" value="SERINE_THREONINE-PROTEIN KINASE NEKL-3"/>
    <property type="match status" value="1"/>
</dbReference>
<evidence type="ECO:0000256" key="11">
    <source>
        <dbReference type="SAM" id="MobiDB-lite"/>
    </source>
</evidence>
<dbReference type="Gene3D" id="1.10.510.10">
    <property type="entry name" value="Transferase(Phosphotransferase) domain 1"/>
    <property type="match status" value="1"/>
</dbReference>
<feature type="domain" description="PASTA" evidence="14">
    <location>
        <begin position="571"/>
        <end position="637"/>
    </location>
</feature>
<dbReference type="GO" id="GO:0005524">
    <property type="term" value="F:ATP binding"/>
    <property type="evidence" value="ECO:0007669"/>
    <property type="project" value="UniProtKB-UniRule"/>
</dbReference>
<keyword evidence="5 10" id="KW-0547">Nucleotide-binding</keyword>
<reference evidence="15 16" key="1">
    <citation type="journal article" date="2013" name="Biodegradation">
        <title>Quantitative proteomic analysis of ibuprofen-degrading Patulibacter sp. strain I11.</title>
        <authorList>
            <person name="Almeida B."/>
            <person name="Kjeldal H."/>
            <person name="Lolas I."/>
            <person name="Knudsen A.D."/>
            <person name="Carvalho G."/>
            <person name="Nielsen K.L."/>
            <person name="Barreto Crespo M.T."/>
            <person name="Stensballe A."/>
            <person name="Nielsen J.L."/>
        </authorList>
    </citation>
    <scope>NUCLEOTIDE SEQUENCE [LARGE SCALE GENOMIC DNA]</scope>
    <source>
        <strain evidence="15 16">I11</strain>
    </source>
</reference>
<comment type="catalytic activity">
    <reaction evidence="8">
        <text>L-threonyl-[protein] + ATP = O-phospho-L-threonyl-[protein] + ADP + H(+)</text>
        <dbReference type="Rhea" id="RHEA:46608"/>
        <dbReference type="Rhea" id="RHEA-COMP:11060"/>
        <dbReference type="Rhea" id="RHEA-COMP:11605"/>
        <dbReference type="ChEBI" id="CHEBI:15378"/>
        <dbReference type="ChEBI" id="CHEBI:30013"/>
        <dbReference type="ChEBI" id="CHEBI:30616"/>
        <dbReference type="ChEBI" id="CHEBI:61977"/>
        <dbReference type="ChEBI" id="CHEBI:456216"/>
        <dbReference type="EC" id="2.7.11.1"/>
    </reaction>
</comment>
<feature type="binding site" evidence="10">
    <location>
        <position position="41"/>
    </location>
    <ligand>
        <name>ATP</name>
        <dbReference type="ChEBI" id="CHEBI:30616"/>
    </ligand>
</feature>
<dbReference type="CDD" id="cd06577">
    <property type="entry name" value="PASTA_pknB"/>
    <property type="match status" value="4"/>
</dbReference>
<comment type="catalytic activity">
    <reaction evidence="9">
        <text>L-seryl-[protein] + ATP = O-phospho-L-seryl-[protein] + ADP + H(+)</text>
        <dbReference type="Rhea" id="RHEA:17989"/>
        <dbReference type="Rhea" id="RHEA-COMP:9863"/>
        <dbReference type="Rhea" id="RHEA-COMP:11604"/>
        <dbReference type="ChEBI" id="CHEBI:15378"/>
        <dbReference type="ChEBI" id="CHEBI:29999"/>
        <dbReference type="ChEBI" id="CHEBI:30616"/>
        <dbReference type="ChEBI" id="CHEBI:83421"/>
        <dbReference type="ChEBI" id="CHEBI:456216"/>
        <dbReference type="EC" id="2.7.11.1"/>
    </reaction>
</comment>
<organism evidence="15 16">
    <name type="scientific">Patulibacter medicamentivorans</name>
    <dbReference type="NCBI Taxonomy" id="1097667"/>
    <lineage>
        <taxon>Bacteria</taxon>
        <taxon>Bacillati</taxon>
        <taxon>Actinomycetota</taxon>
        <taxon>Thermoleophilia</taxon>
        <taxon>Solirubrobacterales</taxon>
        <taxon>Patulibacteraceae</taxon>
        <taxon>Patulibacter</taxon>
    </lineage>
</organism>
<evidence type="ECO:0000256" key="5">
    <source>
        <dbReference type="ARBA" id="ARBA00022741"/>
    </source>
</evidence>
<dbReference type="OrthoDB" id="9762169at2"/>
<dbReference type="SMART" id="SM00740">
    <property type="entry name" value="PASTA"/>
    <property type="match status" value="4"/>
</dbReference>
<dbReference type="InterPro" id="IPR017441">
    <property type="entry name" value="Protein_kinase_ATP_BS"/>
</dbReference>
<feature type="domain" description="Protein kinase" evidence="13">
    <location>
        <begin position="12"/>
        <end position="276"/>
    </location>
</feature>
<gene>
    <name evidence="15" type="ORF">PAI11_04340</name>
</gene>
<dbReference type="PROSITE" id="PS50011">
    <property type="entry name" value="PROTEIN_KINASE_DOM"/>
    <property type="match status" value="1"/>
</dbReference>
<evidence type="ECO:0000259" key="14">
    <source>
        <dbReference type="PROSITE" id="PS51178"/>
    </source>
</evidence>
<evidence type="ECO:0000259" key="13">
    <source>
        <dbReference type="PROSITE" id="PS50011"/>
    </source>
</evidence>
<dbReference type="InterPro" id="IPR000719">
    <property type="entry name" value="Prot_kinase_dom"/>
</dbReference>
<dbReference type="InterPro" id="IPR011009">
    <property type="entry name" value="Kinase-like_dom_sf"/>
</dbReference>
<keyword evidence="6 15" id="KW-0418">Kinase</keyword>
<accession>H0E0X6</accession>
<dbReference type="NCBIfam" id="NF033483">
    <property type="entry name" value="PknB_PASTA_kin"/>
    <property type="match status" value="1"/>
</dbReference>
<dbReference type="EC" id="2.7.11.1" evidence="1"/>
<dbReference type="Gene3D" id="3.30.10.20">
    <property type="match status" value="4"/>
</dbReference>
<evidence type="ECO:0000313" key="16">
    <source>
        <dbReference type="Proteomes" id="UP000005143"/>
    </source>
</evidence>
<evidence type="ECO:0000256" key="3">
    <source>
        <dbReference type="ARBA" id="ARBA00022679"/>
    </source>
</evidence>
<dbReference type="Pfam" id="PF03793">
    <property type="entry name" value="PASTA"/>
    <property type="match status" value="4"/>
</dbReference>
<dbReference type="SUPFAM" id="SSF56112">
    <property type="entry name" value="Protein kinase-like (PK-like)"/>
    <property type="match status" value="1"/>
</dbReference>
<evidence type="ECO:0000256" key="6">
    <source>
        <dbReference type="ARBA" id="ARBA00022777"/>
    </source>
</evidence>
<dbReference type="GO" id="GO:0045717">
    <property type="term" value="P:negative regulation of fatty acid biosynthetic process"/>
    <property type="evidence" value="ECO:0007669"/>
    <property type="project" value="UniProtKB-ARBA"/>
</dbReference>
<dbReference type="PROSITE" id="PS51178">
    <property type="entry name" value="PASTA"/>
    <property type="match status" value="4"/>
</dbReference>
<sequence>MNRTGQTIDARYRVERRIGTGGMADVFACEDLQLGRHVALKVLHEQLAEDPQVVARFRRESQSAAGLQHPHIVQVFDRGDWDGIPYMAMELVDGVTLKDVIRDQAPLDPVKTIDQISQVLDALRYAHRRGLVHRDIKPQNVLVGPDGDLKVADFGIARAVDDLQMTQTGMIVGTAHYLSPEQASGQPITPAADLYAVGVVLFEMLTGRLPFDGDQPVAIALKHVNEEPPALSIVNPEVPADLEAVVMRALNKAPDERFTDAEEFIGALQQVRHRIVSGAPEPERGTFTTGARGYGVDQPTGGWLQPAAGMAVPAGVAPEEAREQAEARQRRRRAWTITVALATLVALALIGYLIFGRMETVPNVIGISQAKAEQRLEERGFKVKTESVLDEAPKGQVFRQDPRAPRRVRHGSTVLISVSAGRKQITVPVVDGLSAAAARQKLRDAGFADANILQREQSSQTIPADQAIETQPEAGVQVDPTSQIQLIVSSGVPTAKDQVEVPDVVGRTRAEAEAAIKAQGLTADVTESESTTATPGDVTAQNPPAKTMVAKGSAVRLTVAKKPADEPNPPANTDVTVPDVEKQTRADADKALKDAGLRPRYTTVSVTDEALDGKVVNQFPRNRKVPKNSIIDLQIGKFQPTTTTNPSDNGAGASTTDPGGGRSPVATGASVRTAPVALRALPAGSRSAGAGPSELGGWILRVIAWSAAGDDRTRRA</sequence>
<keyword evidence="4" id="KW-0677">Repeat</keyword>
<dbReference type="GO" id="GO:0004674">
    <property type="term" value="F:protein serine/threonine kinase activity"/>
    <property type="evidence" value="ECO:0007669"/>
    <property type="project" value="UniProtKB-KW"/>
</dbReference>
<keyword evidence="16" id="KW-1185">Reference proteome</keyword>
<feature type="compositionally biased region" description="Polar residues" evidence="11">
    <location>
        <begin position="528"/>
        <end position="544"/>
    </location>
</feature>
<feature type="domain" description="PASTA" evidence="14">
    <location>
        <begin position="495"/>
        <end position="561"/>
    </location>
</feature>
<dbReference type="Gene3D" id="3.30.200.20">
    <property type="entry name" value="Phosphorylase Kinase, domain 1"/>
    <property type="match status" value="1"/>
</dbReference>
<keyword evidence="3" id="KW-0808">Transferase</keyword>
<comment type="caution">
    <text evidence="15">The sequence shown here is derived from an EMBL/GenBank/DDBJ whole genome shotgun (WGS) entry which is preliminary data.</text>
</comment>
<feature type="transmembrane region" description="Helical" evidence="12">
    <location>
        <begin position="334"/>
        <end position="355"/>
    </location>
</feature>
<evidence type="ECO:0000256" key="9">
    <source>
        <dbReference type="ARBA" id="ARBA00048679"/>
    </source>
</evidence>
<dbReference type="PANTHER" id="PTHR43289">
    <property type="entry name" value="MITOGEN-ACTIVATED PROTEIN KINASE KINASE KINASE 20-RELATED"/>
    <property type="match status" value="1"/>
</dbReference>
<dbReference type="PROSITE" id="PS00108">
    <property type="entry name" value="PROTEIN_KINASE_ST"/>
    <property type="match status" value="1"/>
</dbReference>
<evidence type="ECO:0000313" key="15">
    <source>
        <dbReference type="EMBL" id="EHN12666.1"/>
    </source>
</evidence>
<dbReference type="PROSITE" id="PS00107">
    <property type="entry name" value="PROTEIN_KINASE_ATP"/>
    <property type="match status" value="1"/>
</dbReference>
<protein>
    <recommendedName>
        <fullName evidence="1">non-specific serine/threonine protein kinase</fullName>
        <ecNumber evidence="1">2.7.11.1</ecNumber>
    </recommendedName>
</protein>
<feature type="compositionally biased region" description="Polar residues" evidence="11">
    <location>
        <begin position="639"/>
        <end position="657"/>
    </location>
</feature>
<dbReference type="InterPro" id="IPR008271">
    <property type="entry name" value="Ser/Thr_kinase_AS"/>
</dbReference>
<keyword evidence="12" id="KW-0472">Membrane</keyword>
<evidence type="ECO:0000256" key="4">
    <source>
        <dbReference type="ARBA" id="ARBA00022737"/>
    </source>
</evidence>
<evidence type="ECO:0000256" key="10">
    <source>
        <dbReference type="PROSITE-ProRule" id="PRU10141"/>
    </source>
</evidence>